<evidence type="ECO:0000313" key="10">
    <source>
        <dbReference type="Proteomes" id="UP000094389"/>
    </source>
</evidence>
<dbReference type="InterPro" id="IPR017865">
    <property type="entry name" value="F-actin_cap_asu_CS"/>
</dbReference>
<dbReference type="Gene3D" id="3.90.1150.210">
    <property type="entry name" value="F-actin capping protein, beta subunit"/>
    <property type="match status" value="1"/>
</dbReference>
<dbReference type="OrthoDB" id="340550at2759"/>
<evidence type="ECO:0000313" key="9">
    <source>
        <dbReference type="Proteomes" id="UP000038830"/>
    </source>
</evidence>
<evidence type="ECO:0000256" key="6">
    <source>
        <dbReference type="RuleBase" id="RU365077"/>
    </source>
</evidence>
<evidence type="ECO:0000313" key="8">
    <source>
        <dbReference type="EMBL" id="ODV74004.1"/>
    </source>
</evidence>
<dbReference type="PANTHER" id="PTHR10653:SF0">
    <property type="entry name" value="F-ACTIN-CAPPING PROTEIN SUBUNIT ALPHA"/>
    <property type="match status" value="1"/>
</dbReference>
<reference evidence="9" key="2">
    <citation type="journal article" date="2015" name="J. Biotechnol.">
        <title>The structure of the Cyberlindnera jadinii genome and its relation to Candida utilis analyzed by the occurrence of single nucleotide polymorphisms.</title>
        <authorList>
            <person name="Rupp O."/>
            <person name="Brinkrolf K."/>
            <person name="Buerth C."/>
            <person name="Kunigo M."/>
            <person name="Schneider J."/>
            <person name="Jaenicke S."/>
            <person name="Goesmann A."/>
            <person name="Puehler A."/>
            <person name="Jaeger K.-E."/>
            <person name="Ernst J.F."/>
        </authorList>
    </citation>
    <scope>NUCLEOTIDE SEQUENCE [LARGE SCALE GENOMIC DNA]</scope>
    <source>
        <strain evidence="9">ATCC 18201 / CBS 1600 / BCRC 20928 / JCM 3617 / NBRC 0987 / NRRL Y-1542</strain>
    </source>
</reference>
<gene>
    <name evidence="7" type="primary">CAP1</name>
    <name evidence="7" type="ORF">BN1211_5947</name>
    <name evidence="8" type="ORF">CYBJADRAFT_167393</name>
</gene>
<reference evidence="7" key="1">
    <citation type="submission" date="2014-12" db="EMBL/GenBank/DDBJ databases">
        <authorList>
            <person name="Jaenicke S."/>
        </authorList>
    </citation>
    <scope>NUCLEOTIDE SEQUENCE [LARGE SCALE GENOMIC DNA]</scope>
    <source>
        <strain evidence="7">CBS1600</strain>
    </source>
</reference>
<reference evidence="8 10" key="3">
    <citation type="journal article" date="2016" name="Proc. Natl. Acad. Sci. U.S.A.">
        <title>Comparative genomics of biotechnologically important yeasts.</title>
        <authorList>
            <person name="Riley R."/>
            <person name="Haridas S."/>
            <person name="Wolfe K.H."/>
            <person name="Lopes M.R."/>
            <person name="Hittinger C.T."/>
            <person name="Goeker M."/>
            <person name="Salamov A.A."/>
            <person name="Wisecaver J.H."/>
            <person name="Long T.M."/>
            <person name="Calvey C.H."/>
            <person name="Aerts A.L."/>
            <person name="Barry K.W."/>
            <person name="Choi C."/>
            <person name="Clum A."/>
            <person name="Coughlan A.Y."/>
            <person name="Deshpande S."/>
            <person name="Douglass A.P."/>
            <person name="Hanson S.J."/>
            <person name="Klenk H.-P."/>
            <person name="LaButti K.M."/>
            <person name="Lapidus A."/>
            <person name="Lindquist E.A."/>
            <person name="Lipzen A.M."/>
            <person name="Meier-Kolthoff J.P."/>
            <person name="Ohm R.A."/>
            <person name="Otillar R.P."/>
            <person name="Pangilinan J.L."/>
            <person name="Peng Y."/>
            <person name="Rokas A."/>
            <person name="Rosa C.A."/>
            <person name="Scheuner C."/>
            <person name="Sibirny A.A."/>
            <person name="Slot J.C."/>
            <person name="Stielow J.B."/>
            <person name="Sun H."/>
            <person name="Kurtzman C.P."/>
            <person name="Blackwell M."/>
            <person name="Grigoriev I.V."/>
            <person name="Jeffries T.W."/>
        </authorList>
    </citation>
    <scope>NUCLEOTIDE SEQUENCE [LARGE SCALE GENOMIC DNA]</scope>
    <source>
        <strain evidence="10">ATCC 18201 / CBS 1600 / BCRC 20928 / JCM 3617 / NBRC 0987 / NRRL Y-1542</strain>
        <strain evidence="8">NRRL Y-1542</strain>
    </source>
</reference>
<dbReference type="EMBL" id="CDQK01000007">
    <property type="protein sequence ID" value="CEP24975.1"/>
    <property type="molecule type" value="Genomic_DNA"/>
</dbReference>
<dbReference type="GeneID" id="30989280"/>
<dbReference type="InterPro" id="IPR042489">
    <property type="entry name" value="CapZ_alpha_1"/>
</dbReference>
<dbReference type="PRINTS" id="PR00191">
    <property type="entry name" value="FACTINCAPA"/>
</dbReference>
<dbReference type="Gene3D" id="3.30.1140.60">
    <property type="entry name" value="F-actin capping protein, alpha subunit"/>
    <property type="match status" value="1"/>
</dbReference>
<proteinExistence type="inferred from homology"/>
<dbReference type="InterPro" id="IPR042276">
    <property type="entry name" value="CapZ_alpha/beta_2"/>
</dbReference>
<dbReference type="GO" id="GO:0030036">
    <property type="term" value="P:actin cytoskeleton organization"/>
    <property type="evidence" value="ECO:0007669"/>
    <property type="project" value="TreeGrafter"/>
</dbReference>
<name>A0A0H5C9B4_CYBJN</name>
<dbReference type="Proteomes" id="UP000038830">
    <property type="component" value="Unassembled WGS sequence"/>
</dbReference>
<dbReference type="STRING" id="983966.A0A0H5C9B4"/>
<dbReference type="PROSITE" id="PS00748">
    <property type="entry name" value="F_ACTIN_CAPPING_A_1"/>
    <property type="match status" value="1"/>
</dbReference>
<dbReference type="GO" id="GO:0051016">
    <property type="term" value="P:barbed-end actin filament capping"/>
    <property type="evidence" value="ECO:0007669"/>
    <property type="project" value="UniProtKB-UniRule"/>
</dbReference>
<dbReference type="InterPro" id="IPR037282">
    <property type="entry name" value="CapZ_alpha/beta"/>
</dbReference>
<dbReference type="GO" id="GO:0030479">
    <property type="term" value="C:actin cortical patch"/>
    <property type="evidence" value="ECO:0007669"/>
    <property type="project" value="TreeGrafter"/>
</dbReference>
<dbReference type="GO" id="GO:0051015">
    <property type="term" value="F:actin filament binding"/>
    <property type="evidence" value="ECO:0007669"/>
    <property type="project" value="TreeGrafter"/>
</dbReference>
<comment type="similarity">
    <text evidence="1 6">Belongs to the F-actin-capping protein alpha subunit family.</text>
</comment>
<evidence type="ECO:0000313" key="7">
    <source>
        <dbReference type="EMBL" id="CEP24975.1"/>
    </source>
</evidence>
<dbReference type="RefSeq" id="XP_020071043.1">
    <property type="nucleotide sequence ID" value="XM_020214884.1"/>
</dbReference>
<protein>
    <recommendedName>
        <fullName evidence="2 6">F-actin-capping protein subunit alpha</fullName>
    </recommendedName>
</protein>
<accession>A0A0H5C9B4</accession>
<accession>A0A1E4S3C5</accession>
<dbReference type="InterPro" id="IPR002189">
    <property type="entry name" value="CapZ_alpha"/>
</dbReference>
<evidence type="ECO:0000256" key="4">
    <source>
        <dbReference type="ARBA" id="ARBA00023203"/>
    </source>
</evidence>
<dbReference type="SUPFAM" id="SSF90096">
    <property type="entry name" value="Subunits of heterodimeric actin filament capping protein Capz"/>
    <property type="match status" value="1"/>
</dbReference>
<dbReference type="Proteomes" id="UP000094389">
    <property type="component" value="Unassembled WGS sequence"/>
</dbReference>
<dbReference type="AlphaFoldDB" id="A0A0H5C9B4"/>
<dbReference type="EMBL" id="KV453929">
    <property type="protein sequence ID" value="ODV74004.1"/>
    <property type="molecule type" value="Genomic_DNA"/>
</dbReference>
<evidence type="ECO:0000256" key="2">
    <source>
        <dbReference type="ARBA" id="ARBA00014038"/>
    </source>
</evidence>
<comment type="subunit">
    <text evidence="6">Heterodimer of an alpha and a beta subunit.</text>
</comment>
<evidence type="ECO:0000256" key="5">
    <source>
        <dbReference type="ARBA" id="ARBA00025389"/>
    </source>
</evidence>
<comment type="function">
    <text evidence="5 6">F-actin-capping proteins bind in a Ca(2+)-independent manner to the fast growing ends of actin filaments (barbed end) thereby blocking the exchange of subunits at these ends. Unlike other capping proteins (such as gelsolin and severin), these proteins do not sever actin filaments.</text>
</comment>
<dbReference type="OMA" id="VACIEDH"/>
<sequence>MKLDDVIDQLIADAPVDEIPQVLEDLKKISSSNINAIISDSLVRYNLENNVVVQSSKGGVILSKYNQLEGSTDKFIDYAKGITVTVDHVKLKVVDEESSDSDELCVALESELQRYVDDKYPNEVDVLVTPDVIIVVGSKSNVANFWSSRWRSVYDFDGATLRGKISVDVHYYEDGNVRFLGEHSVEESTDDPVKTIGSAEDIVERDLQRTISQLNDQHFKQLRRQLPVTRAKVQWGNAIGNYRLGKDVAK</sequence>
<dbReference type="PROSITE" id="PS00749">
    <property type="entry name" value="F_ACTIN_CAPPING_A_2"/>
    <property type="match status" value="1"/>
</dbReference>
<evidence type="ECO:0000256" key="1">
    <source>
        <dbReference type="ARBA" id="ARBA00010479"/>
    </source>
</evidence>
<evidence type="ECO:0000256" key="3">
    <source>
        <dbReference type="ARBA" id="ARBA00022467"/>
    </source>
</evidence>
<organism evidence="7 9">
    <name type="scientific">Cyberlindnera jadinii (strain ATCC 18201 / CBS 1600 / BCRC 20928 / JCM 3617 / NBRC 0987 / NRRL Y-1542)</name>
    <name type="common">Torula yeast</name>
    <name type="synonym">Candida utilis</name>
    <dbReference type="NCBI Taxonomy" id="983966"/>
    <lineage>
        <taxon>Eukaryota</taxon>
        <taxon>Fungi</taxon>
        <taxon>Dikarya</taxon>
        <taxon>Ascomycota</taxon>
        <taxon>Saccharomycotina</taxon>
        <taxon>Saccharomycetes</taxon>
        <taxon>Phaffomycetales</taxon>
        <taxon>Phaffomycetaceae</taxon>
        <taxon>Cyberlindnera</taxon>
    </lineage>
</organism>
<keyword evidence="10" id="KW-1185">Reference proteome</keyword>
<keyword evidence="3 6" id="KW-0117">Actin capping</keyword>
<dbReference type="Pfam" id="PF01267">
    <property type="entry name" value="F-actin_cap_A"/>
    <property type="match status" value="1"/>
</dbReference>
<dbReference type="PANTHER" id="PTHR10653">
    <property type="entry name" value="F-ACTIN-CAPPING PROTEIN SUBUNIT ALPHA"/>
    <property type="match status" value="1"/>
</dbReference>
<keyword evidence="4 6" id="KW-0009">Actin-binding</keyword>
<dbReference type="GO" id="GO:0008290">
    <property type="term" value="C:F-actin capping protein complex"/>
    <property type="evidence" value="ECO:0007669"/>
    <property type="project" value="UniProtKB-UniRule"/>
</dbReference>